<keyword evidence="2" id="KW-0808">Transferase</keyword>
<evidence type="ECO:0000313" key="3">
    <source>
        <dbReference type="Proteomes" id="UP000585665"/>
    </source>
</evidence>
<dbReference type="AlphaFoldDB" id="A0A850PD96"/>
<dbReference type="Pfam" id="PF00535">
    <property type="entry name" value="Glycos_transf_2"/>
    <property type="match status" value="1"/>
</dbReference>
<keyword evidence="3" id="KW-1185">Reference proteome</keyword>
<dbReference type="CDD" id="cd04196">
    <property type="entry name" value="GT_2_like_d"/>
    <property type="match status" value="1"/>
</dbReference>
<evidence type="ECO:0000259" key="1">
    <source>
        <dbReference type="Pfam" id="PF00535"/>
    </source>
</evidence>
<dbReference type="InterPro" id="IPR050834">
    <property type="entry name" value="Glycosyltransf_2"/>
</dbReference>
<protein>
    <submittedName>
        <fullName evidence="2">Glycosyltransferase family 2 protein</fullName>
    </submittedName>
</protein>
<organism evidence="2 3">
    <name type="scientific">Ameyamaea chiangmaiensis</name>
    <dbReference type="NCBI Taxonomy" id="442969"/>
    <lineage>
        <taxon>Bacteria</taxon>
        <taxon>Pseudomonadati</taxon>
        <taxon>Pseudomonadota</taxon>
        <taxon>Alphaproteobacteria</taxon>
        <taxon>Acetobacterales</taxon>
        <taxon>Acetobacteraceae</taxon>
        <taxon>Ameyamaea</taxon>
    </lineage>
</organism>
<dbReference type="InterPro" id="IPR001173">
    <property type="entry name" value="Glyco_trans_2-like"/>
</dbReference>
<proteinExistence type="predicted"/>
<dbReference type="SUPFAM" id="SSF53448">
    <property type="entry name" value="Nucleotide-diphospho-sugar transferases"/>
    <property type="match status" value="1"/>
</dbReference>
<accession>A0A850PD96</accession>
<gene>
    <name evidence="2" type="ORF">HUK82_09895</name>
</gene>
<dbReference type="Gene3D" id="3.90.550.10">
    <property type="entry name" value="Spore Coat Polysaccharide Biosynthesis Protein SpsA, Chain A"/>
    <property type="match status" value="1"/>
</dbReference>
<dbReference type="PANTHER" id="PTHR43685:SF2">
    <property type="entry name" value="GLYCOSYLTRANSFERASE 2-LIKE DOMAIN-CONTAINING PROTEIN"/>
    <property type="match status" value="1"/>
</dbReference>
<dbReference type="Proteomes" id="UP000585665">
    <property type="component" value="Unassembled WGS sequence"/>
</dbReference>
<dbReference type="EMBL" id="JABXXR010000071">
    <property type="protein sequence ID" value="NVN40873.1"/>
    <property type="molecule type" value="Genomic_DNA"/>
</dbReference>
<dbReference type="PANTHER" id="PTHR43685">
    <property type="entry name" value="GLYCOSYLTRANSFERASE"/>
    <property type="match status" value="1"/>
</dbReference>
<sequence length="325" mass="35045">MVGGTDVTADRASRGHVAILLSLYNGEAFLNAQLDSFLAQTHADWTLYWRDDGSSDATVAIMRSFETHRGAGRCVEIDDDLGNLGPAASFHALLTRAPDGSFVAFADQDDVWFADKLERALARNADEAGPVLYCARQQLADRALVPIGLSPPLARSPDFPGALTQNIATGCTIVLNTAARRLLAAHAPPDGTLHDWWAYLLVSGAGGRIIFDEQPVLSYRQHGANSVGAAASVPRRAWRAARRGPALFLHLFATNIAALGAPGIPLAPEARVLVGDVRDALAGRARARIALLRHHPELRRQGRLENLVFRLWFVFGRGMPAGNAR</sequence>
<dbReference type="InterPro" id="IPR029044">
    <property type="entry name" value="Nucleotide-diphossugar_trans"/>
</dbReference>
<dbReference type="GO" id="GO:0016740">
    <property type="term" value="F:transferase activity"/>
    <property type="evidence" value="ECO:0007669"/>
    <property type="project" value="UniProtKB-KW"/>
</dbReference>
<evidence type="ECO:0000313" key="2">
    <source>
        <dbReference type="EMBL" id="NVN40873.1"/>
    </source>
</evidence>
<reference evidence="2 3" key="1">
    <citation type="submission" date="2020-06" db="EMBL/GenBank/DDBJ databases">
        <title>Description of novel acetic acid bacteria.</title>
        <authorList>
            <person name="Sombolestani A."/>
        </authorList>
    </citation>
    <scope>NUCLEOTIDE SEQUENCE [LARGE SCALE GENOMIC DNA]</scope>
    <source>
        <strain evidence="2 3">LMG 27010</strain>
    </source>
</reference>
<feature type="domain" description="Glycosyltransferase 2-like" evidence="1">
    <location>
        <begin position="20"/>
        <end position="126"/>
    </location>
</feature>
<comment type="caution">
    <text evidence="2">The sequence shown here is derived from an EMBL/GenBank/DDBJ whole genome shotgun (WGS) entry which is preliminary data.</text>
</comment>
<name>A0A850PD96_9PROT</name>